<dbReference type="InterPro" id="IPR029044">
    <property type="entry name" value="Nucleotide-diphossugar_trans"/>
</dbReference>
<name>A0AAP9ETM4_GLUTH</name>
<dbReference type="AlphaFoldDB" id="A0AAP9ETM4"/>
<dbReference type="Proteomes" id="UP000323560">
    <property type="component" value="Chromosome"/>
</dbReference>
<evidence type="ECO:0000259" key="2">
    <source>
        <dbReference type="Pfam" id="PF00535"/>
    </source>
</evidence>
<dbReference type="EMBL" id="CP043043">
    <property type="protein sequence ID" value="QEH97181.1"/>
    <property type="molecule type" value="Genomic_DNA"/>
</dbReference>
<organism evidence="3 4">
    <name type="scientific">Gluconobacter thailandicus</name>
    <dbReference type="NCBI Taxonomy" id="257438"/>
    <lineage>
        <taxon>Bacteria</taxon>
        <taxon>Pseudomonadati</taxon>
        <taxon>Pseudomonadota</taxon>
        <taxon>Alphaproteobacteria</taxon>
        <taxon>Acetobacterales</taxon>
        <taxon>Acetobacteraceae</taxon>
        <taxon>Gluconobacter</taxon>
    </lineage>
</organism>
<dbReference type="SUPFAM" id="SSF53448">
    <property type="entry name" value="Nucleotide-diphospho-sugar transferases"/>
    <property type="match status" value="1"/>
</dbReference>
<accession>A0AAP9ETM4</accession>
<protein>
    <submittedName>
        <fullName evidence="3">Glycosyltransferase</fullName>
    </submittedName>
</protein>
<dbReference type="SUPFAM" id="SSF53756">
    <property type="entry name" value="UDP-Glycosyltransferase/glycogen phosphorylase"/>
    <property type="match status" value="1"/>
</dbReference>
<reference evidence="3 4" key="1">
    <citation type="submission" date="2019-08" db="EMBL/GenBank/DDBJ databases">
        <title>Gluconobacter frateurii HD924 genome.</title>
        <authorList>
            <person name="Liu Y."/>
            <person name="Zhang P."/>
        </authorList>
    </citation>
    <scope>NUCLEOTIDE SEQUENCE [LARGE SCALE GENOMIC DNA]</scope>
    <source>
        <strain evidence="3 4">HD924</strain>
    </source>
</reference>
<dbReference type="Gene3D" id="3.40.50.2000">
    <property type="entry name" value="Glycogen Phosphorylase B"/>
    <property type="match status" value="1"/>
</dbReference>
<gene>
    <name evidence="3" type="ORF">FXF46_13725</name>
</gene>
<dbReference type="RefSeq" id="WP_148620870.1">
    <property type="nucleotide sequence ID" value="NZ_CP043043.1"/>
</dbReference>
<dbReference type="KEGG" id="gti:FXF46_13725"/>
<dbReference type="PANTHER" id="PTHR43646:SF6">
    <property type="entry name" value="PRE-MYCOFACTOCIN GLYCOSYLTRANSFERASE"/>
    <property type="match status" value="1"/>
</dbReference>
<dbReference type="Gene3D" id="3.90.550.10">
    <property type="entry name" value="Spore Coat Polysaccharide Biosynthesis Protein SpsA, Chain A"/>
    <property type="match status" value="1"/>
</dbReference>
<feature type="domain" description="Glycosyltransferase 2-like" evidence="2">
    <location>
        <begin position="368"/>
        <end position="476"/>
    </location>
</feature>
<evidence type="ECO:0000256" key="1">
    <source>
        <dbReference type="SAM" id="MobiDB-lite"/>
    </source>
</evidence>
<evidence type="ECO:0000313" key="3">
    <source>
        <dbReference type="EMBL" id="QEH97181.1"/>
    </source>
</evidence>
<evidence type="ECO:0000313" key="4">
    <source>
        <dbReference type="Proteomes" id="UP000323560"/>
    </source>
</evidence>
<dbReference type="InterPro" id="IPR001173">
    <property type="entry name" value="Glyco_trans_2-like"/>
</dbReference>
<dbReference type="Pfam" id="PF13692">
    <property type="entry name" value="Glyco_trans_1_4"/>
    <property type="match status" value="1"/>
</dbReference>
<feature type="region of interest" description="Disordered" evidence="1">
    <location>
        <begin position="1020"/>
        <end position="1068"/>
    </location>
</feature>
<sequence>MSLKDYILASPAFSGSRPPVWGRFDAEWYRTRYARLLREEKLLQSNGSVLDLSNEALEKHWLEQGASQGLSPNRFFDEEWYLRQNPDVRDGISYGVFSCGFLHYCESGFRSRSPHWLFSETDYFTRNTDLSLPVLISQGFCNGYDHYLTDGEQEQRQAHAFFKTSVFRMASLTRGLSYDFGKGDFRQFLMSSEAGLCRSSWYFDPEWYLATYPEVENAIQEGIFLNALHHYLTNTDPSAYNPNQWFSEAHYAHLYPDVAQIVASGGFRNGYDHFVRYGAREMRTPQINVDLRAFSEQPGIQRKLREGQFRDVFALWVQSQGNIAVNQVIPDASAEQYRNLDLQRAGTLIPSIVRSPLDFRLIRPPEISVVIPVTNQFLETLATLTALHANGAGALDIIIVDSGSSDETTQIERLVRGIRVVRPTSRTTTTDQVGHGVELARAGIVLLMEPGTQPFPNTLRVALRAFDSPNVWAVGGQSLGLDGRVLEAGTIVWRDASTLRFGTGQRANESEIGFCRQVDAISVGMLFCRREKLTECGGIDQFCIGSEARLLSLCLALRQAGGKIVYDPSILDRTRPPTPFPEEFLKRNQTWLKRRFSAMLSRCPMTGTSLFRARFASGVPTVLVLCETLPHRFLGSPHLRTQELILSLSRKGYHVTVFPLDVGLTDPVTVALDFPSNVEIMNESDISELPEFLNDRAGSFDFVWVTGGNTLHRTGAILRAHAAVLPRLNMVLDLDGTAAAESYLRRRVGLHDDREQMLDDLDRELTDAWMCQALVCSHAEEAENLRALGYSNVLELTHAPRSIPATVPGFHDRAGILFALPCEASGSAAHDGLDWFVHQVLHELSNRLPPDATVLFAGHRGRDIDLTPYTRAPGIEPLPDNVDMNALYRSRRIMIDPSRVMGAPAQEILEAAAAGLPAVLTDTTMHQLGWTAEAENCVAGGYCNPVLFAEAIIRLYNNEDLWNHVSHNARKFVANLSETGVADRQLDDILALASGQVPVAAPAHLPRMIRQDKPLVPVAPAPIRLQPRKTTDEQPTPATPEPYEPQEDTSAPTTLAPRLGISLPLSEL</sequence>
<dbReference type="PANTHER" id="PTHR43646">
    <property type="entry name" value="GLYCOSYLTRANSFERASE"/>
    <property type="match status" value="1"/>
</dbReference>
<dbReference type="Pfam" id="PF00535">
    <property type="entry name" value="Glycos_transf_2"/>
    <property type="match status" value="1"/>
</dbReference>
<proteinExistence type="predicted"/>